<dbReference type="InParanoid" id="A0A1C7ND06"/>
<protein>
    <recommendedName>
        <fullName evidence="1">DDE-1 domain-containing protein</fullName>
    </recommendedName>
</protein>
<dbReference type="Pfam" id="PF03184">
    <property type="entry name" value="DDE_1"/>
    <property type="match status" value="1"/>
</dbReference>
<comment type="caution">
    <text evidence="2">The sequence shown here is derived from an EMBL/GenBank/DDBJ whole genome shotgun (WGS) entry which is preliminary data.</text>
</comment>
<dbReference type="GO" id="GO:0003676">
    <property type="term" value="F:nucleic acid binding"/>
    <property type="evidence" value="ECO:0007669"/>
    <property type="project" value="InterPro"/>
</dbReference>
<sequence>GYQPENILLVFLPANTTSKLQPLDAGTIANFKAMFREKQYERANNLFISNHLNNSSVYKLKEVQALFMLAEAWLRVKPMTINNCWVHTKVLLNTAEIVSDPPTTSLPLEDDVVDRINELLPQLPGIDAEDGLDLAGFDLDSGENHMIITETFEVIEDQEEEEETVDVEENRRRLREALETVLAFEFSLDEFDQMVHRRLGQKLQAIRAEEINWCSLVQLILVSPAFQGITVPSLYPIKQLFFSPLILSSRLQEAPLIRLLVYVDNYEILLSSLSE</sequence>
<gene>
    <name evidence="2" type="ORF">A0J61_06690</name>
</gene>
<dbReference type="Proteomes" id="UP000093000">
    <property type="component" value="Unassembled WGS sequence"/>
</dbReference>
<dbReference type="EMBL" id="LUGH01000417">
    <property type="protein sequence ID" value="OBZ85254.1"/>
    <property type="molecule type" value="Genomic_DNA"/>
</dbReference>
<dbReference type="AlphaFoldDB" id="A0A1C7ND06"/>
<feature type="non-terminal residue" evidence="2">
    <location>
        <position position="275"/>
    </location>
</feature>
<accession>A0A1C7ND06</accession>
<dbReference type="OrthoDB" id="2271947at2759"/>
<organism evidence="2 3">
    <name type="scientific">Choanephora cucurbitarum</name>
    <dbReference type="NCBI Taxonomy" id="101091"/>
    <lineage>
        <taxon>Eukaryota</taxon>
        <taxon>Fungi</taxon>
        <taxon>Fungi incertae sedis</taxon>
        <taxon>Mucoromycota</taxon>
        <taxon>Mucoromycotina</taxon>
        <taxon>Mucoromycetes</taxon>
        <taxon>Mucorales</taxon>
        <taxon>Mucorineae</taxon>
        <taxon>Choanephoraceae</taxon>
        <taxon>Choanephoroideae</taxon>
        <taxon>Choanephora</taxon>
    </lineage>
</organism>
<evidence type="ECO:0000313" key="3">
    <source>
        <dbReference type="Proteomes" id="UP000093000"/>
    </source>
</evidence>
<feature type="domain" description="DDE-1" evidence="1">
    <location>
        <begin position="5"/>
        <end position="85"/>
    </location>
</feature>
<dbReference type="InterPro" id="IPR004875">
    <property type="entry name" value="DDE_SF_endonuclease_dom"/>
</dbReference>
<name>A0A1C7ND06_9FUNG</name>
<feature type="non-terminal residue" evidence="2">
    <location>
        <position position="1"/>
    </location>
</feature>
<keyword evidence="3" id="KW-1185">Reference proteome</keyword>
<proteinExistence type="predicted"/>
<reference evidence="2 3" key="1">
    <citation type="submission" date="2016-03" db="EMBL/GenBank/DDBJ databases">
        <title>Choanephora cucurbitarum.</title>
        <authorList>
            <person name="Min B."/>
            <person name="Park H."/>
            <person name="Park J.-H."/>
            <person name="Shin H.-D."/>
            <person name="Choi I.-G."/>
        </authorList>
    </citation>
    <scope>NUCLEOTIDE SEQUENCE [LARGE SCALE GENOMIC DNA]</scope>
    <source>
        <strain evidence="2 3">KUS-F28377</strain>
    </source>
</reference>
<evidence type="ECO:0000259" key="1">
    <source>
        <dbReference type="Pfam" id="PF03184"/>
    </source>
</evidence>
<evidence type="ECO:0000313" key="2">
    <source>
        <dbReference type="EMBL" id="OBZ85254.1"/>
    </source>
</evidence>
<dbReference type="STRING" id="101091.A0A1C7ND06"/>